<dbReference type="OrthoDB" id="2018507at2759"/>
<dbReference type="Pfam" id="PF00069">
    <property type="entry name" value="Pkinase"/>
    <property type="match status" value="1"/>
</dbReference>
<dbReference type="EMBL" id="CP014247">
    <property type="protein sequence ID" value="AMD22365.1"/>
    <property type="molecule type" value="Genomic_DNA"/>
</dbReference>
<evidence type="ECO:0000256" key="1">
    <source>
        <dbReference type="ARBA" id="ARBA00022741"/>
    </source>
</evidence>
<dbReference type="InterPro" id="IPR011009">
    <property type="entry name" value="Kinase-like_dom_sf"/>
</dbReference>
<dbReference type="GO" id="GO:0005524">
    <property type="term" value="F:ATP binding"/>
    <property type="evidence" value="ECO:0007669"/>
    <property type="project" value="InterPro"/>
</dbReference>
<dbReference type="AlphaFoldDB" id="A0A120K2R4"/>
<organism evidence="4 5">
    <name type="scientific">Eremothecium sinecaudum</name>
    <dbReference type="NCBI Taxonomy" id="45286"/>
    <lineage>
        <taxon>Eukaryota</taxon>
        <taxon>Fungi</taxon>
        <taxon>Dikarya</taxon>
        <taxon>Ascomycota</taxon>
        <taxon>Saccharomycotina</taxon>
        <taxon>Saccharomycetes</taxon>
        <taxon>Saccharomycetales</taxon>
        <taxon>Saccharomycetaceae</taxon>
        <taxon>Eremothecium</taxon>
    </lineage>
</organism>
<dbReference type="GO" id="GO:0000147">
    <property type="term" value="P:actin cortical patch assembly"/>
    <property type="evidence" value="ECO:0007669"/>
    <property type="project" value="TreeGrafter"/>
</dbReference>
<feature type="domain" description="Protein kinase" evidence="3">
    <location>
        <begin position="41"/>
        <end position="324"/>
    </location>
</feature>
<feature type="compositionally biased region" description="Polar residues" evidence="2">
    <location>
        <begin position="410"/>
        <end position="421"/>
    </location>
</feature>
<feature type="compositionally biased region" description="Polar residues" evidence="2">
    <location>
        <begin position="393"/>
        <end position="403"/>
    </location>
</feature>
<gene>
    <name evidence="4" type="ORF">AW171_hschr74399</name>
</gene>
<dbReference type="InterPro" id="IPR008271">
    <property type="entry name" value="Ser/Thr_kinase_AS"/>
</dbReference>
<accession>A0A120K2R4</accession>
<dbReference type="PROSITE" id="PS50011">
    <property type="entry name" value="PROTEIN_KINASE_DOM"/>
    <property type="match status" value="1"/>
</dbReference>
<feature type="compositionally biased region" description="Basic and acidic residues" evidence="2">
    <location>
        <begin position="869"/>
        <end position="883"/>
    </location>
</feature>
<evidence type="ECO:0000313" key="5">
    <source>
        <dbReference type="Proteomes" id="UP000243052"/>
    </source>
</evidence>
<dbReference type="Gene3D" id="1.10.510.10">
    <property type="entry name" value="Transferase(Phosphotransferase) domain 1"/>
    <property type="match status" value="1"/>
</dbReference>
<reference evidence="4 5" key="1">
    <citation type="submission" date="2016-01" db="EMBL/GenBank/DDBJ databases">
        <title>Genome sequence of the yeast Holleya sinecauda.</title>
        <authorList>
            <person name="Dietrich F.S."/>
        </authorList>
    </citation>
    <scope>NUCLEOTIDE SEQUENCE [LARGE SCALE GENOMIC DNA]</scope>
    <source>
        <strain evidence="4 5">ATCC 58844</strain>
    </source>
</reference>
<dbReference type="GO" id="GO:0004674">
    <property type="term" value="F:protein serine/threonine kinase activity"/>
    <property type="evidence" value="ECO:0007669"/>
    <property type="project" value="TreeGrafter"/>
</dbReference>
<feature type="compositionally biased region" description="Low complexity" evidence="2">
    <location>
        <begin position="845"/>
        <end position="859"/>
    </location>
</feature>
<feature type="region of interest" description="Disordered" evidence="2">
    <location>
        <begin position="773"/>
        <end position="808"/>
    </location>
</feature>
<dbReference type="GO" id="GO:0005737">
    <property type="term" value="C:cytoplasm"/>
    <property type="evidence" value="ECO:0007669"/>
    <property type="project" value="TreeGrafter"/>
</dbReference>
<dbReference type="SUPFAM" id="SSF56112">
    <property type="entry name" value="Protein kinase-like (PK-like)"/>
    <property type="match status" value="1"/>
</dbReference>
<dbReference type="STRING" id="45286.A0A120K2R4"/>
<keyword evidence="1" id="KW-0547">Nucleotide-binding</keyword>
<dbReference type="InterPro" id="IPR000719">
    <property type="entry name" value="Prot_kinase_dom"/>
</dbReference>
<feature type="region of interest" description="Disordered" evidence="2">
    <location>
        <begin position="733"/>
        <end position="755"/>
    </location>
</feature>
<evidence type="ECO:0000256" key="2">
    <source>
        <dbReference type="SAM" id="MobiDB-lite"/>
    </source>
</evidence>
<dbReference type="PANTHER" id="PTHR22967">
    <property type="entry name" value="SERINE/THREONINE PROTEIN KINASE"/>
    <property type="match status" value="1"/>
</dbReference>
<dbReference type="PANTHER" id="PTHR22967:SF65">
    <property type="entry name" value="SERINE_THREONINE-PROTEIN KINASE AKL1"/>
    <property type="match status" value="1"/>
</dbReference>
<sequence length="899" mass="100345">MSKSSSEQPSKTDNSSVLATGPPVIEKLASGSTILVGVHKVEVIEYIAEGGFAHIYKVKFIEYSNELDRRDRVLRRGDIACLKRVIVSDENGLNELRTEVEVMKKLKGCNNVVQYYDSNATRQADGSPRFEVLLLMELCPNGSLLDYMNRRLATKLTEGEVLKIMHDIAMGLSQMHYLRAPLIHRDIKIENVLVDANNNFKLCDFGSTSACLPVVSSHQEIAVLTNKIYIHTTPQYRSPEMIDLYRCLPINEKSDIWALGIFLYKLLFYTTPFELTGQFAILHSKYDIPQNNFSSKLINLMIVMLAENPHLRPNIYQVMFHICSMLNCEVPIEDIYGHGPYDFDKYARYQERLQHLQYEMLVTQQNVGYGDNINKLINLFVENFEIAPRQPINPGQGTQSNIVPQPPQSSLPGYSSTQQHGQRVGTLPKPVPSNIYKGNPQQPSSMASGIKNKTANEYEINLGRKNANGTAGEDNFFPVHPDTPKKADLTKERLHMMAKGDNGQITAHSDISDKSLAPTNTRNSAHITTSVTVPMANQGASGQKSVKQYKSNNPFPKMDKDEFNADIFNSNPMEDPFFRGNRTSQLPNKIPDIRVHQLPTVNPKPPVSSVPLPPPIINMAMQQPNLPMSNISAQQFLDLQGDPKTLSQASYQSYYHNNNMNGNQNMGFPVYPYHMDPRYLDPPSAVMANQNIASASYASPETPSDSEPPLLTLSTSEKAADIGLDLTYNQVNLSRNGSLSGNDDREETGSDNQSIVLTSESITLDLSHKDEQLAGSTVQHHRSSSLQNTLQSSKHDEEHVLPSVRNTRPSLDLNFQEIDLSSSSSPTQYNVPFSKHQNHQYINNNQNNANASVSDNAGSHKQSTSGKKSTTDSELIKTSKRELSSSPPRRRSIFGVFKT</sequence>
<protein>
    <submittedName>
        <fullName evidence="4">HGR026Cp</fullName>
    </submittedName>
</protein>
<dbReference type="PROSITE" id="PS00108">
    <property type="entry name" value="PROTEIN_KINASE_ST"/>
    <property type="match status" value="1"/>
</dbReference>
<evidence type="ECO:0000259" key="3">
    <source>
        <dbReference type="PROSITE" id="PS50011"/>
    </source>
</evidence>
<keyword evidence="5" id="KW-1185">Reference proteome</keyword>
<feature type="region of interest" description="Disordered" evidence="2">
    <location>
        <begin position="391"/>
        <end position="431"/>
    </location>
</feature>
<dbReference type="Proteomes" id="UP000243052">
    <property type="component" value="Chromosome vii"/>
</dbReference>
<feature type="compositionally biased region" description="Polar residues" evidence="2">
    <location>
        <begin position="774"/>
        <end position="792"/>
    </location>
</feature>
<feature type="region of interest" description="Disordered" evidence="2">
    <location>
        <begin position="845"/>
        <end position="899"/>
    </location>
</feature>
<dbReference type="SMART" id="SM00220">
    <property type="entry name" value="S_TKc"/>
    <property type="match status" value="1"/>
</dbReference>
<dbReference type="GeneID" id="28725714"/>
<evidence type="ECO:0000313" key="4">
    <source>
        <dbReference type="EMBL" id="AMD22365.1"/>
    </source>
</evidence>
<name>A0A120K2R4_9SACH</name>
<dbReference type="GO" id="GO:0007015">
    <property type="term" value="P:actin filament organization"/>
    <property type="evidence" value="ECO:0007669"/>
    <property type="project" value="TreeGrafter"/>
</dbReference>
<proteinExistence type="predicted"/>
<dbReference type="RefSeq" id="XP_017989361.1">
    <property type="nucleotide sequence ID" value="XM_018133872.1"/>
</dbReference>